<name>A0A2C9KVU7_BIOGL</name>
<dbReference type="EnsemblMetazoa" id="BGLB024037-RA">
    <property type="protein sequence ID" value="BGLB024037-PA"/>
    <property type="gene ID" value="BGLB024037"/>
</dbReference>
<sequence length="265" mass="30389">MSANCHIHGIHETEVVSEGGEGELLSSFDNCFKNPGHQAFIPINDLTVDHLPENFKDNDICEYMHSVADLTARVSVNTTSYDRPEFLAETDISYPFFETRGSSVFRFGSAMVRRVTKHTDQDSYPETCKCNMCLTSSTPSTEWVELDVYTATHVVFNSEETQSVNLKFFFNDYKNPSVNFDRTDLVRADVNEDLTWLKCYTCDKTLVERLSSVWERFLASRTVVCDRYESERETYKLTFIVSHPHGCSKMITIGHWKERFLSGTG</sequence>
<dbReference type="VEuPathDB" id="VectorBase:BGLAX_039486"/>
<dbReference type="KEGG" id="bgt:106071891"/>
<dbReference type="AlphaFoldDB" id="A0A2C9KVU7"/>
<reference evidence="1" key="1">
    <citation type="submission" date="2020-05" db="UniProtKB">
        <authorList>
            <consortium name="EnsemblMetazoa"/>
        </authorList>
    </citation>
    <scope>IDENTIFICATION</scope>
    <source>
        <strain evidence="1">BB02</strain>
    </source>
</reference>
<dbReference type="VEuPathDB" id="VectorBase:BGLB024037"/>
<protein>
    <submittedName>
        <fullName evidence="1">Uncharacterized protein</fullName>
    </submittedName>
</protein>
<accession>A0A2C9KVU7</accession>
<evidence type="ECO:0000313" key="1">
    <source>
        <dbReference type="EnsemblMetazoa" id="BGLB024037-PA"/>
    </source>
</evidence>
<organism evidence="1 2">
    <name type="scientific">Biomphalaria glabrata</name>
    <name type="common">Bloodfluke planorb</name>
    <name type="synonym">Freshwater snail</name>
    <dbReference type="NCBI Taxonomy" id="6526"/>
    <lineage>
        <taxon>Eukaryota</taxon>
        <taxon>Metazoa</taxon>
        <taxon>Spiralia</taxon>
        <taxon>Lophotrochozoa</taxon>
        <taxon>Mollusca</taxon>
        <taxon>Gastropoda</taxon>
        <taxon>Heterobranchia</taxon>
        <taxon>Euthyneura</taxon>
        <taxon>Panpulmonata</taxon>
        <taxon>Hygrophila</taxon>
        <taxon>Lymnaeoidea</taxon>
        <taxon>Planorbidae</taxon>
        <taxon>Biomphalaria</taxon>
    </lineage>
</organism>
<dbReference type="OrthoDB" id="10347041at2759"/>
<dbReference type="Proteomes" id="UP000076420">
    <property type="component" value="Unassembled WGS sequence"/>
</dbReference>
<gene>
    <name evidence="1" type="primary">106071891</name>
</gene>
<proteinExistence type="predicted"/>
<evidence type="ECO:0000313" key="2">
    <source>
        <dbReference type="Proteomes" id="UP000076420"/>
    </source>
</evidence>